<proteinExistence type="predicted"/>
<feature type="region of interest" description="Disordered" evidence="1">
    <location>
        <begin position="154"/>
        <end position="190"/>
    </location>
</feature>
<gene>
    <name evidence="2" type="ORF">BN1205_039270</name>
</gene>
<name>A0A0F7UUH5_TOXGV</name>
<dbReference type="AlphaFoldDB" id="A0A0F7UUH5"/>
<accession>A0A0F7UUH5</accession>
<feature type="region of interest" description="Disordered" evidence="1">
    <location>
        <begin position="534"/>
        <end position="566"/>
    </location>
</feature>
<organism evidence="2">
    <name type="scientific">Toxoplasma gondii (strain ATCC 50861 / VEG)</name>
    <dbReference type="NCBI Taxonomy" id="432359"/>
    <lineage>
        <taxon>Eukaryota</taxon>
        <taxon>Sar</taxon>
        <taxon>Alveolata</taxon>
        <taxon>Apicomplexa</taxon>
        <taxon>Conoidasida</taxon>
        <taxon>Coccidia</taxon>
        <taxon>Eucoccidiorida</taxon>
        <taxon>Eimeriorina</taxon>
        <taxon>Sarcocystidae</taxon>
        <taxon>Toxoplasma</taxon>
    </lineage>
</organism>
<feature type="compositionally biased region" description="Basic and acidic residues" evidence="1">
    <location>
        <begin position="709"/>
        <end position="724"/>
    </location>
</feature>
<feature type="compositionally biased region" description="Basic and acidic residues" evidence="1">
    <location>
        <begin position="641"/>
        <end position="653"/>
    </location>
</feature>
<sequence>MRPLVRGGTGRGPGLPASSRRQTTAEESLASPSSDAGHSTRSAASTSSTSSRSTSAPSAPGSPSAAASPSAPASPCASPSRSYHASSRAPNVSRRGEMLASPRPVGAALQNSLQAGETGEFDSRFGAERPFPGSDWDASRTLQLPAREDLVSLRTTLRRGPPAGTHLTPQPLDDDEFTPRDPLEGRQNGPLNRVYMRRQKDGAVFLYVSAQMDQHLLRAFSNYSFNGYMTVQKWVQLCIDAELYPRNKDPDLLRHIFRGLAHDGMVIEFCNFLRLLLRLARYKFRMVRNMSDEDALNALLVHLFCFPRLFLSGARLQDCGVQAGSTYQDACVGPTILSKEQGVLAIPTCSVSAAQTFIPTEDKEVTIEPAVTTAETMTLPVELLTAGTQTEKEEEPAKPPQPKSELVSRDTMTDDVGKPCVVFLERQNPQIEECIALEGKDDSELYTVFCSCSEYNSETGVTSLLYCIGGVCAERFCDFQCRTFQNLITERACAVLCKDSGIMEVLCHPKSASVSPQQARVIYREVIASRSRRTWRPGSAGKGSSSNEDRSGGVWTSGDAREGVADGKDPAQAVLEALENAEDFRLSYPEFKLLLYKFSRVMYEHLKPRTGFLRIVRDKVLRNFFARSKTAFGKPSQGEHTNQREASDGKRGFGYDIDDDSASVAASGSPPGAGGTGGLLSQASTRRPSKAFDATDDEETNACYTSRTHRGDPSPRGRESDRYSRANDVAERAFLSTPQAAQFGPNPYGFLPYYMTPTMYPSSYSPAGVMPTFPGGL</sequence>
<dbReference type="EMBL" id="LN714490">
    <property type="protein sequence ID" value="CEL71733.1"/>
    <property type="molecule type" value="Genomic_DNA"/>
</dbReference>
<feature type="region of interest" description="Disordered" evidence="1">
    <location>
        <begin position="1"/>
        <end position="102"/>
    </location>
</feature>
<evidence type="ECO:0000256" key="1">
    <source>
        <dbReference type="SAM" id="MobiDB-lite"/>
    </source>
</evidence>
<evidence type="ECO:0000313" key="2">
    <source>
        <dbReference type="EMBL" id="CEL71733.1"/>
    </source>
</evidence>
<feature type="region of interest" description="Disordered" evidence="1">
    <location>
        <begin position="388"/>
        <end position="412"/>
    </location>
</feature>
<feature type="region of interest" description="Disordered" evidence="1">
    <location>
        <begin position="632"/>
        <end position="724"/>
    </location>
</feature>
<protein>
    <submittedName>
        <fullName evidence="2">Uncharacterized protein</fullName>
    </submittedName>
</protein>
<feature type="compositionally biased region" description="Polar residues" evidence="1">
    <location>
        <begin position="19"/>
        <end position="37"/>
    </location>
</feature>
<reference evidence="2" key="1">
    <citation type="journal article" date="2015" name="PLoS ONE">
        <title>Comprehensive Evaluation of Toxoplasma gondii VEG and Neospora caninum LIV Genomes with Tachyzoite Stage Transcriptome and Proteome Defines Novel Transcript Features.</title>
        <authorList>
            <person name="Ramaprasad A."/>
            <person name="Mourier T."/>
            <person name="Naeem R."/>
            <person name="Malas T.B."/>
            <person name="Moussa E."/>
            <person name="Panigrahi A."/>
            <person name="Vermont S.J."/>
            <person name="Otto T.D."/>
            <person name="Wastling J."/>
            <person name="Pain A."/>
        </authorList>
    </citation>
    <scope>NUCLEOTIDE SEQUENCE</scope>
    <source>
        <strain evidence="2">VEG</strain>
    </source>
</reference>
<feature type="compositionally biased region" description="Low complexity" evidence="1">
    <location>
        <begin position="39"/>
        <end position="82"/>
    </location>
</feature>